<dbReference type="InterPro" id="IPR029058">
    <property type="entry name" value="AB_hydrolase_fold"/>
</dbReference>
<dbReference type="InterPro" id="IPR000639">
    <property type="entry name" value="Epox_hydrolase-like"/>
</dbReference>
<reference evidence="3 4" key="1">
    <citation type="submission" date="2023-07" db="EMBL/GenBank/DDBJ databases">
        <title>Genomic Encyclopedia of Type Strains, Phase IV (KMG-IV): sequencing the most valuable type-strain genomes for metagenomic binning, comparative biology and taxonomic classification.</title>
        <authorList>
            <person name="Goeker M."/>
        </authorList>
    </citation>
    <scope>NUCLEOTIDE SEQUENCE [LARGE SCALE GENOMIC DNA]</scope>
    <source>
        <strain evidence="3 4">DSM 19619</strain>
    </source>
</reference>
<evidence type="ECO:0000313" key="3">
    <source>
        <dbReference type="EMBL" id="MDQ0474947.1"/>
    </source>
</evidence>
<dbReference type="PRINTS" id="PR00111">
    <property type="entry name" value="ABHYDROLASE"/>
</dbReference>
<evidence type="ECO:0000313" key="4">
    <source>
        <dbReference type="Proteomes" id="UP001242480"/>
    </source>
</evidence>
<gene>
    <name evidence="3" type="ORF">QO011_007989</name>
</gene>
<proteinExistence type="predicted"/>
<evidence type="ECO:0000259" key="2">
    <source>
        <dbReference type="Pfam" id="PF00561"/>
    </source>
</evidence>
<dbReference type="EC" id="3.8.1.3" evidence="3"/>
<dbReference type="EMBL" id="JAUSVX010000028">
    <property type="protein sequence ID" value="MDQ0474947.1"/>
    <property type="molecule type" value="Genomic_DNA"/>
</dbReference>
<sequence>MPDLADLFPGFASHWIDTQAGRIFARSGGSGPPLLLLHGFPQTHVMWHRIAPAMAEHFSVVLMDLRGYGWSSAPRSDAEHRTFSKRAMAEDAVAVMAALGHARFRLAGHDRGARVGYRLALDHPGRLERLAVLDIVPTLEMWAGMDAARAMATYHWLFLAQPESLPETLIGGAPIAYLEHTLASWTAAKTLDAFDPRALAHYRAAFAEPSRIHAACEDYRAGAGVDRADDAADREAGRRILCPLFAAWGVGGFPAKGRSTLEVWREWAADVSGAPIEGGHFLPEENPAATAAALVAFLRG</sequence>
<dbReference type="Proteomes" id="UP001242480">
    <property type="component" value="Unassembled WGS sequence"/>
</dbReference>
<dbReference type="InterPro" id="IPR000073">
    <property type="entry name" value="AB_hydrolase_1"/>
</dbReference>
<dbReference type="RefSeq" id="WP_307285435.1">
    <property type="nucleotide sequence ID" value="NZ_JAUSVX010000028.1"/>
</dbReference>
<dbReference type="GO" id="GO:0018785">
    <property type="term" value="F:haloacetate dehalogenase activity"/>
    <property type="evidence" value="ECO:0007669"/>
    <property type="project" value="UniProtKB-EC"/>
</dbReference>
<accession>A0ABU0JP68</accession>
<dbReference type="Pfam" id="PF00561">
    <property type="entry name" value="Abhydrolase_1"/>
    <property type="match status" value="1"/>
</dbReference>
<comment type="caution">
    <text evidence="3">The sequence shown here is derived from an EMBL/GenBank/DDBJ whole genome shotgun (WGS) entry which is preliminary data.</text>
</comment>
<keyword evidence="4" id="KW-1185">Reference proteome</keyword>
<dbReference type="PANTHER" id="PTHR43329">
    <property type="entry name" value="EPOXIDE HYDROLASE"/>
    <property type="match status" value="1"/>
</dbReference>
<name>A0ABU0JP68_9HYPH</name>
<dbReference type="PRINTS" id="PR00412">
    <property type="entry name" value="EPOXHYDRLASE"/>
</dbReference>
<organism evidence="3 4">
    <name type="scientific">Labrys wisconsinensis</name>
    <dbReference type="NCBI Taxonomy" id="425677"/>
    <lineage>
        <taxon>Bacteria</taxon>
        <taxon>Pseudomonadati</taxon>
        <taxon>Pseudomonadota</taxon>
        <taxon>Alphaproteobacteria</taxon>
        <taxon>Hyphomicrobiales</taxon>
        <taxon>Xanthobacteraceae</taxon>
        <taxon>Labrys</taxon>
    </lineage>
</organism>
<dbReference type="SUPFAM" id="SSF53474">
    <property type="entry name" value="alpha/beta-Hydrolases"/>
    <property type="match status" value="1"/>
</dbReference>
<feature type="domain" description="AB hydrolase-1" evidence="2">
    <location>
        <begin position="32"/>
        <end position="213"/>
    </location>
</feature>
<protein>
    <submittedName>
        <fullName evidence="3">Haloacetate dehalogenase</fullName>
        <ecNumber evidence="3">3.8.1.3</ecNumber>
    </submittedName>
</protein>
<dbReference type="Gene3D" id="3.40.50.1820">
    <property type="entry name" value="alpha/beta hydrolase"/>
    <property type="match status" value="1"/>
</dbReference>
<keyword evidence="1 3" id="KW-0378">Hydrolase</keyword>
<evidence type="ECO:0000256" key="1">
    <source>
        <dbReference type="ARBA" id="ARBA00022801"/>
    </source>
</evidence>